<dbReference type="InterPro" id="IPR004843">
    <property type="entry name" value="Calcineurin-like_PHP"/>
</dbReference>
<dbReference type="CDD" id="cd07385">
    <property type="entry name" value="MPP_YkuE_C"/>
    <property type="match status" value="1"/>
</dbReference>
<keyword evidence="1" id="KW-0479">Metal-binding</keyword>
<accession>A0A9D2BXZ0</accession>
<dbReference type="Proteomes" id="UP000823868">
    <property type="component" value="Unassembled WGS sequence"/>
</dbReference>
<sequence>MVSTYTVSSPAVPAPFSGYRIAHISDLHNAEYGPDNQTLLDLLRDARPDLIVITGDLVDSYHPKPEVSLAFSQQAVQIAPTYYVTGNHEARIAAYPQLEAGLRAAGVTVLRNERVEIERDGAQLTLVGLDDPSFSARPAEKGLEEALQRLLPDRDTERGYCVVLAHRPEYVELYQRCGADLVFSGHAHGGQFRLPGIGALAAPGQGIFPTYTAGVYALGDTNMVVSRGLGNSSFPFRVNNRPELVVLELHRAQAQLK</sequence>
<dbReference type="Pfam" id="PF00149">
    <property type="entry name" value="Metallophos"/>
    <property type="match status" value="1"/>
</dbReference>
<dbReference type="EMBL" id="DXDX01000136">
    <property type="protein sequence ID" value="HIY21706.1"/>
    <property type="molecule type" value="Genomic_DNA"/>
</dbReference>
<evidence type="ECO:0000256" key="2">
    <source>
        <dbReference type="ARBA" id="ARBA00022801"/>
    </source>
</evidence>
<dbReference type="PANTHER" id="PTHR31302:SF31">
    <property type="entry name" value="PHOSPHODIESTERASE YAEI"/>
    <property type="match status" value="1"/>
</dbReference>
<reference evidence="4" key="1">
    <citation type="journal article" date="2021" name="PeerJ">
        <title>Extensive microbial diversity within the chicken gut microbiome revealed by metagenomics and culture.</title>
        <authorList>
            <person name="Gilroy R."/>
            <person name="Ravi A."/>
            <person name="Getino M."/>
            <person name="Pursley I."/>
            <person name="Horton D.L."/>
            <person name="Alikhan N.F."/>
            <person name="Baker D."/>
            <person name="Gharbi K."/>
            <person name="Hall N."/>
            <person name="Watson M."/>
            <person name="Adriaenssens E.M."/>
            <person name="Foster-Nyarko E."/>
            <person name="Jarju S."/>
            <person name="Secka A."/>
            <person name="Antonio M."/>
            <person name="Oren A."/>
            <person name="Chaudhuri R.R."/>
            <person name="La Ragione R."/>
            <person name="Hildebrand F."/>
            <person name="Pallen M.J."/>
        </authorList>
    </citation>
    <scope>NUCLEOTIDE SEQUENCE</scope>
    <source>
        <strain evidence="4">ChiBcec16_6824</strain>
    </source>
</reference>
<gene>
    <name evidence="4" type="ORF">H9841_07400</name>
</gene>
<organism evidence="4 5">
    <name type="scientific">Candidatus Flavonifractor merdigallinarum</name>
    <dbReference type="NCBI Taxonomy" id="2838589"/>
    <lineage>
        <taxon>Bacteria</taxon>
        <taxon>Bacillati</taxon>
        <taxon>Bacillota</taxon>
        <taxon>Clostridia</taxon>
        <taxon>Eubacteriales</taxon>
        <taxon>Oscillospiraceae</taxon>
        <taxon>Flavonifractor</taxon>
    </lineage>
</organism>
<dbReference type="GO" id="GO:0046872">
    <property type="term" value="F:metal ion binding"/>
    <property type="evidence" value="ECO:0007669"/>
    <property type="project" value="UniProtKB-KW"/>
</dbReference>
<comment type="caution">
    <text evidence="4">The sequence shown here is derived from an EMBL/GenBank/DDBJ whole genome shotgun (WGS) entry which is preliminary data.</text>
</comment>
<name>A0A9D2BXZ0_9FIRM</name>
<dbReference type="GO" id="GO:0009245">
    <property type="term" value="P:lipid A biosynthetic process"/>
    <property type="evidence" value="ECO:0007669"/>
    <property type="project" value="TreeGrafter"/>
</dbReference>
<dbReference type="InterPro" id="IPR051158">
    <property type="entry name" value="Metallophosphoesterase_sf"/>
</dbReference>
<reference evidence="4" key="2">
    <citation type="submission" date="2021-04" db="EMBL/GenBank/DDBJ databases">
        <authorList>
            <person name="Gilroy R."/>
        </authorList>
    </citation>
    <scope>NUCLEOTIDE SEQUENCE</scope>
    <source>
        <strain evidence="4">ChiBcec16_6824</strain>
    </source>
</reference>
<dbReference type="SUPFAM" id="SSF56300">
    <property type="entry name" value="Metallo-dependent phosphatases"/>
    <property type="match status" value="1"/>
</dbReference>
<dbReference type="InterPro" id="IPR029052">
    <property type="entry name" value="Metallo-depent_PP-like"/>
</dbReference>
<dbReference type="Gene3D" id="3.60.21.10">
    <property type="match status" value="1"/>
</dbReference>
<dbReference type="AlphaFoldDB" id="A0A9D2BXZ0"/>
<evidence type="ECO:0000256" key="1">
    <source>
        <dbReference type="ARBA" id="ARBA00022723"/>
    </source>
</evidence>
<feature type="domain" description="Calcineurin-like phosphoesterase" evidence="3">
    <location>
        <begin position="20"/>
        <end position="189"/>
    </location>
</feature>
<evidence type="ECO:0000313" key="4">
    <source>
        <dbReference type="EMBL" id="HIY21706.1"/>
    </source>
</evidence>
<proteinExistence type="predicted"/>
<dbReference type="GO" id="GO:0016020">
    <property type="term" value="C:membrane"/>
    <property type="evidence" value="ECO:0007669"/>
    <property type="project" value="GOC"/>
</dbReference>
<dbReference type="GO" id="GO:0008758">
    <property type="term" value="F:UDP-2,3-diacylglucosamine hydrolase activity"/>
    <property type="evidence" value="ECO:0007669"/>
    <property type="project" value="TreeGrafter"/>
</dbReference>
<protein>
    <submittedName>
        <fullName evidence="4">Metallophosphoesterase</fullName>
    </submittedName>
</protein>
<evidence type="ECO:0000313" key="5">
    <source>
        <dbReference type="Proteomes" id="UP000823868"/>
    </source>
</evidence>
<evidence type="ECO:0000259" key="3">
    <source>
        <dbReference type="Pfam" id="PF00149"/>
    </source>
</evidence>
<dbReference type="PANTHER" id="PTHR31302">
    <property type="entry name" value="TRANSMEMBRANE PROTEIN WITH METALLOPHOSPHOESTERASE DOMAIN-RELATED"/>
    <property type="match status" value="1"/>
</dbReference>
<keyword evidence="2" id="KW-0378">Hydrolase</keyword>